<comment type="similarity">
    <text evidence="1">Belongs to the plasmid mobilization pre family.</text>
</comment>
<dbReference type="RefSeq" id="WP_188390208.1">
    <property type="nucleotide sequence ID" value="NZ_BMFK01000013.1"/>
</dbReference>
<comment type="caution">
    <text evidence="4">The sequence shown here is derived from an EMBL/GenBank/DDBJ whole genome shotgun (WGS) entry which is preliminary data.</text>
</comment>
<reference evidence="4" key="1">
    <citation type="journal article" date="2014" name="Int. J. Syst. Evol. Microbiol.">
        <title>Complete genome sequence of Corynebacterium casei LMG S-19264T (=DSM 44701T), isolated from a smear-ripened cheese.</title>
        <authorList>
            <consortium name="US DOE Joint Genome Institute (JGI-PGF)"/>
            <person name="Walter F."/>
            <person name="Albersmeier A."/>
            <person name="Kalinowski J."/>
            <person name="Ruckert C."/>
        </authorList>
    </citation>
    <scope>NUCLEOTIDE SEQUENCE</scope>
    <source>
        <strain evidence="4">CGMCC 1.12698</strain>
    </source>
</reference>
<keyword evidence="2" id="KW-0175">Coiled coil</keyword>
<feature type="coiled-coil region" evidence="2">
    <location>
        <begin position="244"/>
        <end position="271"/>
    </location>
</feature>
<dbReference type="Gene3D" id="3.30.930.30">
    <property type="match status" value="1"/>
</dbReference>
<dbReference type="GO" id="GO:0006310">
    <property type="term" value="P:DNA recombination"/>
    <property type="evidence" value="ECO:0007669"/>
    <property type="project" value="InterPro"/>
</dbReference>
<accession>A0A917AXX4</accession>
<dbReference type="AlphaFoldDB" id="A0A917AXX4"/>
<dbReference type="CDD" id="cd17242">
    <property type="entry name" value="MobM_relaxase"/>
    <property type="match status" value="1"/>
</dbReference>
<proteinExistence type="inferred from homology"/>
<dbReference type="Proteomes" id="UP000605259">
    <property type="component" value="Unassembled WGS sequence"/>
</dbReference>
<dbReference type="Pfam" id="PF01076">
    <property type="entry name" value="Mob_Pre"/>
    <property type="match status" value="1"/>
</dbReference>
<name>A0A917AXX4_9BACI</name>
<evidence type="ECO:0008006" key="6">
    <source>
        <dbReference type="Google" id="ProtNLM"/>
    </source>
</evidence>
<evidence type="ECO:0000256" key="2">
    <source>
        <dbReference type="SAM" id="Coils"/>
    </source>
</evidence>
<evidence type="ECO:0000256" key="3">
    <source>
        <dbReference type="SAM" id="MobiDB-lite"/>
    </source>
</evidence>
<evidence type="ECO:0000313" key="5">
    <source>
        <dbReference type="Proteomes" id="UP000605259"/>
    </source>
</evidence>
<keyword evidence="5" id="KW-1185">Reference proteome</keyword>
<gene>
    <name evidence="4" type="ORF">GCM10007140_39180</name>
</gene>
<protein>
    <recommendedName>
        <fullName evidence="6">Mobilization protein</fullName>
    </recommendedName>
</protein>
<organism evidence="4 5">
    <name type="scientific">Priestia taiwanensis</name>
    <dbReference type="NCBI Taxonomy" id="1347902"/>
    <lineage>
        <taxon>Bacteria</taxon>
        <taxon>Bacillati</taxon>
        <taxon>Bacillota</taxon>
        <taxon>Bacilli</taxon>
        <taxon>Bacillales</taxon>
        <taxon>Bacillaceae</taxon>
        <taxon>Priestia</taxon>
    </lineage>
</organism>
<dbReference type="InterPro" id="IPR001668">
    <property type="entry name" value="Mob_Pre"/>
</dbReference>
<dbReference type="EMBL" id="BMFK01000013">
    <property type="protein sequence ID" value="GGE85968.1"/>
    <property type="molecule type" value="Genomic_DNA"/>
</dbReference>
<dbReference type="GO" id="GO:0003677">
    <property type="term" value="F:DNA binding"/>
    <property type="evidence" value="ECO:0007669"/>
    <property type="project" value="InterPro"/>
</dbReference>
<feature type="coiled-coil region" evidence="2">
    <location>
        <begin position="387"/>
        <end position="421"/>
    </location>
</feature>
<evidence type="ECO:0000313" key="4">
    <source>
        <dbReference type="EMBL" id="GGE85968.1"/>
    </source>
</evidence>
<feature type="region of interest" description="Disordered" evidence="3">
    <location>
        <begin position="457"/>
        <end position="477"/>
    </location>
</feature>
<evidence type="ECO:0000256" key="1">
    <source>
        <dbReference type="ARBA" id="ARBA00010657"/>
    </source>
</evidence>
<sequence length="477" mass="56485">MLFSISFNQSHKSNMAHNNRKNIHGNPDIDKSKLDENVYFIQKDIRKVYEETFGEAVESYNAKQSRKDRRIEDYYDKIRHDSKTHEQRELIVAIGEGKDGEEYCKAKKDALIQYAEEFQERNLNLAVYNMVLHDDEANPHLHINYVPNFESKKGLTRRVGMDKALQQQGIDGKGMDLIKHWREKETAYIEELAKVHIPDFERANVGSHKYMKVPQFKKAKEAFKEIEADGLKKRQELVQVISDINGIRASKEALEAEYEAQEAIVREFKERGKNLTKITKRLGDEPQYKAPIIEFIYEPTEVNKDLLGRHVKIKKDEYEKMIDSQKETFEKYDLLAKNFDVLAERLKKANLHNYYLSTELEKAKEAIPVQTNDFVLKVEHEKVKKVLKMSEDRHKEKDRMIEQQQEQINDLRQRFKQFQSLCINFIKDNVPKAFDLMSSFAKKLNVVEEVNTLIKQDQEREKKEKKMQKYSRDEWER</sequence>
<reference evidence="4" key="2">
    <citation type="submission" date="2020-09" db="EMBL/GenBank/DDBJ databases">
        <authorList>
            <person name="Sun Q."/>
            <person name="Zhou Y."/>
        </authorList>
    </citation>
    <scope>NUCLEOTIDE SEQUENCE</scope>
    <source>
        <strain evidence="4">CGMCC 1.12698</strain>
    </source>
</reference>